<accession>A0A4R8VDG2</accession>
<dbReference type="Proteomes" id="UP000298252">
    <property type="component" value="Unassembled WGS sequence"/>
</dbReference>
<evidence type="ECO:0000313" key="2">
    <source>
        <dbReference type="EMBL" id="TFB80923.1"/>
    </source>
</evidence>
<keyword evidence="4" id="KW-1185">Reference proteome</keyword>
<dbReference type="AlphaFoldDB" id="A0A4R8VDG2"/>
<protein>
    <recommendedName>
        <fullName evidence="5">DUF732 domain-containing protein</fullName>
    </recommendedName>
</protein>
<dbReference type="EMBL" id="FNIB01000002">
    <property type="protein sequence ID" value="SDM85268.1"/>
    <property type="molecule type" value="Genomic_DNA"/>
</dbReference>
<organism evidence="1 3">
    <name type="scientific">Cryobacterium flavum</name>
    <dbReference type="NCBI Taxonomy" id="1424659"/>
    <lineage>
        <taxon>Bacteria</taxon>
        <taxon>Bacillati</taxon>
        <taxon>Actinomycetota</taxon>
        <taxon>Actinomycetes</taxon>
        <taxon>Micrococcales</taxon>
        <taxon>Microbacteriaceae</taxon>
        <taxon>Cryobacterium</taxon>
    </lineage>
</organism>
<evidence type="ECO:0000313" key="1">
    <source>
        <dbReference type="EMBL" id="SDM85268.1"/>
    </source>
</evidence>
<proteinExistence type="predicted"/>
<gene>
    <name evidence="2" type="ORF">E3O21_03355</name>
    <name evidence="1" type="ORF">SAMN05216368_102392</name>
</gene>
<reference evidence="2 4" key="2">
    <citation type="submission" date="2019-03" db="EMBL/GenBank/DDBJ databases">
        <title>Genomics of glacier-inhabiting Cryobacterium strains.</title>
        <authorList>
            <person name="Liu Q."/>
            <person name="Xin Y.-H."/>
        </authorList>
    </citation>
    <scope>NUCLEOTIDE SEQUENCE [LARGE SCALE GENOMIC DNA]</scope>
    <source>
        <strain evidence="2 4">Hh8</strain>
    </source>
</reference>
<evidence type="ECO:0008006" key="5">
    <source>
        <dbReference type="Google" id="ProtNLM"/>
    </source>
</evidence>
<evidence type="ECO:0000313" key="3">
    <source>
        <dbReference type="Proteomes" id="UP000199639"/>
    </source>
</evidence>
<dbReference type="EMBL" id="SOFD01000009">
    <property type="protein sequence ID" value="TFB80923.1"/>
    <property type="molecule type" value="Genomic_DNA"/>
</dbReference>
<reference evidence="1 3" key="1">
    <citation type="submission" date="2016-10" db="EMBL/GenBank/DDBJ databases">
        <authorList>
            <person name="Varghese N."/>
            <person name="Submissions S."/>
        </authorList>
    </citation>
    <scope>NUCLEOTIDE SEQUENCE [LARGE SCALE GENOMIC DNA]</scope>
    <source>
        <strain evidence="1 3">CGMCC 1.11215</strain>
    </source>
</reference>
<evidence type="ECO:0000313" key="4">
    <source>
        <dbReference type="Proteomes" id="UP000298252"/>
    </source>
</evidence>
<sequence>MQISKLEMRILLGIAIVVVAILAVVIVPRLAGSAPAAQSSIARVTQTPTPSAIATSTPAPAPTAQTEQQILDGIVTSTVSVYSVLVCDSLKQYAALSIPEIITKVLAEYPTTGLSDQSRQIMAQRVLTESTAKSCPEQSPRVAAGIVQG</sequence>
<dbReference type="RefSeq" id="WP_134505166.1">
    <property type="nucleotide sequence ID" value="NZ_FNIB01000002.1"/>
</dbReference>
<name>A0A4R8VDG2_9MICO</name>
<dbReference type="Proteomes" id="UP000199639">
    <property type="component" value="Unassembled WGS sequence"/>
</dbReference>